<dbReference type="UniPathway" id="UPA00223">
    <property type="reaction ID" value="UER01007"/>
</dbReference>
<dbReference type="Gene3D" id="1.10.40.30">
    <property type="entry name" value="Fumarase/aspartase (C-terminal domain)"/>
    <property type="match status" value="1"/>
</dbReference>
<dbReference type="Pfam" id="PF00206">
    <property type="entry name" value="Lyase_1"/>
    <property type="match status" value="1"/>
</dbReference>
<feature type="domain" description="Fumarate lyase N-terminal" evidence="4">
    <location>
        <begin position="15"/>
        <end position="344"/>
    </location>
</feature>
<dbReference type="GO" id="GO:0005829">
    <property type="term" value="C:cytosol"/>
    <property type="evidence" value="ECO:0007669"/>
    <property type="project" value="TreeGrafter"/>
</dbReference>
<gene>
    <name evidence="3" type="primary">fumC</name>
    <name evidence="6" type="ORF">EYH45_00580</name>
</gene>
<dbReference type="Gene3D" id="1.10.275.10">
    <property type="entry name" value="Fumarase/aspartase (N-terminal domain)"/>
    <property type="match status" value="1"/>
</dbReference>
<proteinExistence type="inferred from homology"/>
<protein>
    <recommendedName>
        <fullName evidence="3">Fumarate hydratase class II</fullName>
        <shortName evidence="3">Fumarase C</shortName>
        <ecNumber evidence="3">4.2.1.2</ecNumber>
    </recommendedName>
    <alternativeName>
        <fullName evidence="3">Aerobic fumarase</fullName>
    </alternativeName>
    <alternativeName>
        <fullName evidence="3">Iron-independent fumarase</fullName>
    </alternativeName>
</protein>
<evidence type="ECO:0000256" key="1">
    <source>
        <dbReference type="ARBA" id="ARBA00009084"/>
    </source>
</evidence>
<dbReference type="PRINTS" id="PR00149">
    <property type="entry name" value="FUMRATELYASE"/>
</dbReference>
<dbReference type="FunFam" id="1.10.275.10:FF:000001">
    <property type="entry name" value="Fumarate hydratase, mitochondrial"/>
    <property type="match status" value="1"/>
</dbReference>
<feature type="binding site" evidence="3">
    <location>
        <begin position="101"/>
        <end position="103"/>
    </location>
    <ligand>
        <name>substrate</name>
    </ligand>
</feature>
<dbReference type="GO" id="GO:0006099">
    <property type="term" value="P:tricarboxylic acid cycle"/>
    <property type="evidence" value="ECO:0007669"/>
    <property type="project" value="UniProtKB-UniRule"/>
</dbReference>
<dbReference type="Pfam" id="PF10415">
    <property type="entry name" value="FumaraseC_C"/>
    <property type="match status" value="1"/>
</dbReference>
<dbReference type="GO" id="GO:0006531">
    <property type="term" value="P:aspartate metabolic process"/>
    <property type="evidence" value="ECO:0007669"/>
    <property type="project" value="TreeGrafter"/>
</dbReference>
<accession>A0A833E9D3</accession>
<dbReference type="HAMAP" id="MF_00743">
    <property type="entry name" value="FumaraseC"/>
    <property type="match status" value="1"/>
</dbReference>
<feature type="binding site" description="in site B" evidence="3">
    <location>
        <begin position="132"/>
        <end position="135"/>
    </location>
    <ligand>
        <name>substrate</name>
    </ligand>
</feature>
<dbReference type="InterPro" id="IPR018951">
    <property type="entry name" value="Fumarase_C_C"/>
</dbReference>
<dbReference type="EC" id="4.2.1.2" evidence="3"/>
<dbReference type="InterPro" id="IPR051546">
    <property type="entry name" value="Aspartate_Ammonia-Lyase"/>
</dbReference>
<comment type="similarity">
    <text evidence="1 3">Belongs to the class-II fumarase/aspartase family. Fumarase subfamily.</text>
</comment>
<dbReference type="Gene3D" id="1.20.200.10">
    <property type="entry name" value="Fumarase/aspartase (Central domain)"/>
    <property type="match status" value="1"/>
</dbReference>
<comment type="subcellular location">
    <subcellularLocation>
        <location evidence="3">Cytoplasm</location>
    </subcellularLocation>
</comment>
<dbReference type="InterPro" id="IPR022761">
    <property type="entry name" value="Fumarate_lyase_N"/>
</dbReference>
<feature type="active site" description="Proton donor/acceptor" evidence="3">
    <location>
        <position position="191"/>
    </location>
</feature>
<feature type="binding site" evidence="3">
    <location>
        <position position="190"/>
    </location>
    <ligand>
        <name>substrate</name>
    </ligand>
</feature>
<dbReference type="Proteomes" id="UP000608579">
    <property type="component" value="Unassembled WGS sequence"/>
</dbReference>
<reference evidence="6" key="1">
    <citation type="journal article" date="2020" name="ISME J.">
        <title>Gammaproteobacteria mediating utilization of methyl-, sulfur- and petroleum organic compounds in deep ocean hydrothermal plumes.</title>
        <authorList>
            <person name="Zhou Z."/>
            <person name="Liu Y."/>
            <person name="Pan J."/>
            <person name="Cron B.R."/>
            <person name="Toner B.M."/>
            <person name="Anantharaman K."/>
            <person name="Breier J.A."/>
            <person name="Dick G.J."/>
            <person name="Li M."/>
        </authorList>
    </citation>
    <scope>NUCLEOTIDE SEQUENCE</scope>
    <source>
        <strain evidence="6">SZUA-1515</strain>
    </source>
</reference>
<feature type="binding site" evidence="3">
    <location>
        <position position="322"/>
    </location>
    <ligand>
        <name>substrate</name>
    </ligand>
</feature>
<evidence type="ECO:0000313" key="7">
    <source>
        <dbReference type="Proteomes" id="UP000608579"/>
    </source>
</evidence>
<feature type="site" description="Important for catalytic activity" evidence="3">
    <location>
        <position position="334"/>
    </location>
</feature>
<dbReference type="AlphaFoldDB" id="A0A833E9D3"/>
<dbReference type="InterPro" id="IPR020557">
    <property type="entry name" value="Fumarate_lyase_CS"/>
</dbReference>
<dbReference type="InterPro" id="IPR000362">
    <property type="entry name" value="Fumarate_lyase_fam"/>
</dbReference>
<sequence length="470" mass="50768">MYDGGEYRIERDTLGEMRVPKDAYYGAQTARAVENFPISGWRFPRAFIRAMALIKYAAAKANQRLGYLDAGRAEAIQRAALEVAEGRFDDQFVVDVFQTGSGTSTNMNTNEVIAYRAAELMGGRRGDKTLIHPNDHVNFGQSTNDVFPTAIHVAAAELIAKELTPNLEALEESLRRKAEEFRDVVKAGRTHLQDAMPITLGQEFSGYAAAVKHGIERVKKALEELLELPIGGTAVGTGINTHPDFAKLVVEELRRQTGLEFRVAENRFEAMQLKDACVSTSGALKTVAGSILKIANDLRLLSSGPNTGLAEVELPATQPGSSIMPGKVNPVIPESTLLACVKVIANDVSITMANQLGELELNMGMPLIAYDLLSSIIILANTARNLAVKCVDGIVANAERCRGYAESSPALITVVAPVVGYDKAAAIAKRVLAERRTVREVLLEEGVAADKINEILDLLKMTRGGVLAKP</sequence>
<name>A0A833E9D3_CALS0</name>
<comment type="caution">
    <text evidence="6">The sequence shown here is derived from an EMBL/GenBank/DDBJ whole genome shotgun (WGS) entry which is preliminary data.</text>
</comment>
<dbReference type="PRINTS" id="PR00145">
    <property type="entry name" value="ARGSUCLYASE"/>
</dbReference>
<evidence type="ECO:0000313" key="6">
    <source>
        <dbReference type="EMBL" id="HIQ29039.1"/>
    </source>
</evidence>
<comment type="catalytic activity">
    <reaction evidence="3">
        <text>(S)-malate = fumarate + H2O</text>
        <dbReference type="Rhea" id="RHEA:12460"/>
        <dbReference type="ChEBI" id="CHEBI:15377"/>
        <dbReference type="ChEBI" id="CHEBI:15589"/>
        <dbReference type="ChEBI" id="CHEBI:29806"/>
        <dbReference type="EC" id="4.2.1.2"/>
    </reaction>
</comment>
<keyword evidence="3" id="KW-0816">Tricarboxylic acid cycle</keyword>
<dbReference type="NCBIfam" id="NF008909">
    <property type="entry name" value="PRK12273.1"/>
    <property type="match status" value="1"/>
</dbReference>
<dbReference type="InterPro" id="IPR008948">
    <property type="entry name" value="L-Aspartase-like"/>
</dbReference>
<feature type="domain" description="Fumarase C C-terminal" evidence="5">
    <location>
        <begin position="411"/>
        <end position="463"/>
    </location>
</feature>
<evidence type="ECO:0000259" key="5">
    <source>
        <dbReference type="Pfam" id="PF10415"/>
    </source>
</evidence>
<dbReference type="InterPro" id="IPR005677">
    <property type="entry name" value="Fum_hydII"/>
</dbReference>
<evidence type="ECO:0000259" key="4">
    <source>
        <dbReference type="Pfam" id="PF00206"/>
    </source>
</evidence>
<evidence type="ECO:0000256" key="3">
    <source>
        <dbReference type="HAMAP-Rule" id="MF_00743"/>
    </source>
</evidence>
<keyword evidence="3" id="KW-0963">Cytoplasm</keyword>
<comment type="miscellaneous">
    <text evidence="3">There are 2 substrate-binding sites: the catalytic A site, and the non-catalytic B site that may play a role in the transfer of substrate or product between the active site and the solvent. Alternatively, the B site may bind allosteric effectors.</text>
</comment>
<dbReference type="SUPFAM" id="SSF48557">
    <property type="entry name" value="L-aspartase-like"/>
    <property type="match status" value="1"/>
</dbReference>
<comment type="subunit">
    <text evidence="3">Homotetramer.</text>
</comment>
<dbReference type="GO" id="GO:0006106">
    <property type="term" value="P:fumarate metabolic process"/>
    <property type="evidence" value="ECO:0007669"/>
    <property type="project" value="InterPro"/>
</dbReference>
<dbReference type="EMBL" id="DQVM01000012">
    <property type="protein sequence ID" value="HIQ29039.1"/>
    <property type="molecule type" value="Genomic_DNA"/>
</dbReference>
<dbReference type="CDD" id="cd01596">
    <property type="entry name" value="Aspartase_like"/>
    <property type="match status" value="1"/>
</dbReference>
<keyword evidence="2 3" id="KW-0456">Lyase</keyword>
<feature type="active site" evidence="3">
    <location>
        <position position="321"/>
    </location>
</feature>
<dbReference type="PROSITE" id="PS00163">
    <property type="entry name" value="FUMARATE_LYASES"/>
    <property type="match status" value="1"/>
</dbReference>
<comment type="function">
    <text evidence="3">Involved in the TCA cycle. Catalyzes the stereospecific interconversion of fumarate to L-malate.</text>
</comment>
<comment type="pathway">
    <text evidence="3">Carbohydrate metabolism; tricarboxylic acid cycle; (S)-malate from fumarate: step 1/1.</text>
</comment>
<dbReference type="GO" id="GO:0004333">
    <property type="term" value="F:fumarate hydratase activity"/>
    <property type="evidence" value="ECO:0007669"/>
    <property type="project" value="UniProtKB-UniRule"/>
</dbReference>
<dbReference type="GO" id="GO:0008797">
    <property type="term" value="F:aspartate ammonia-lyase activity"/>
    <property type="evidence" value="ECO:0007669"/>
    <property type="project" value="TreeGrafter"/>
</dbReference>
<dbReference type="FunFam" id="1.20.200.10:FF:000001">
    <property type="entry name" value="Fumarate hydratase, mitochondrial"/>
    <property type="match status" value="1"/>
</dbReference>
<organism evidence="6 7">
    <name type="scientific">Caldiarchaeum subterraneum</name>
    <dbReference type="NCBI Taxonomy" id="311458"/>
    <lineage>
        <taxon>Archaea</taxon>
        <taxon>Nitrososphaerota</taxon>
        <taxon>Candidatus Caldarchaeales</taxon>
        <taxon>Candidatus Caldarchaeaceae</taxon>
        <taxon>Candidatus Caldarchaeum</taxon>
    </lineage>
</organism>
<feature type="binding site" evidence="3">
    <location>
        <begin position="142"/>
        <end position="144"/>
    </location>
    <ligand>
        <name>substrate</name>
    </ligand>
</feature>
<dbReference type="InterPro" id="IPR024083">
    <property type="entry name" value="Fumarase/histidase_N"/>
</dbReference>
<feature type="binding site" evidence="3">
    <location>
        <begin position="327"/>
        <end position="329"/>
    </location>
    <ligand>
        <name>substrate</name>
    </ligand>
</feature>
<evidence type="ECO:0000256" key="2">
    <source>
        <dbReference type="ARBA" id="ARBA00023239"/>
    </source>
</evidence>
<dbReference type="PANTHER" id="PTHR42696">
    <property type="entry name" value="ASPARTATE AMMONIA-LYASE"/>
    <property type="match status" value="1"/>
</dbReference>
<dbReference type="PANTHER" id="PTHR42696:SF2">
    <property type="entry name" value="ASPARTATE AMMONIA-LYASE"/>
    <property type="match status" value="1"/>
</dbReference>